<dbReference type="OrthoDB" id="6154955at2759"/>
<evidence type="ECO:0000256" key="2">
    <source>
        <dbReference type="ARBA" id="ARBA00022525"/>
    </source>
</evidence>
<comment type="subcellular location">
    <subcellularLocation>
        <location evidence="1">Secreted</location>
    </subcellularLocation>
</comment>
<evidence type="ECO:0000256" key="3">
    <source>
        <dbReference type="ARBA" id="ARBA00022729"/>
    </source>
</evidence>
<keyword evidence="8" id="KW-1185">Reference proteome</keyword>
<keyword evidence="2" id="KW-0964">Secreted</keyword>
<feature type="domain" description="C1q" evidence="7">
    <location>
        <begin position="112"/>
        <end position="217"/>
    </location>
</feature>
<dbReference type="InterPro" id="IPR008983">
    <property type="entry name" value="Tumour_necrosis_fac-like_dom"/>
</dbReference>
<evidence type="ECO:0000256" key="5">
    <source>
        <dbReference type="SAM" id="MobiDB-lite"/>
    </source>
</evidence>
<dbReference type="InterPro" id="IPR050392">
    <property type="entry name" value="Collagen/C1q_domain"/>
</dbReference>
<dbReference type="SUPFAM" id="SSF49842">
    <property type="entry name" value="TNF-like"/>
    <property type="match status" value="1"/>
</dbReference>
<feature type="compositionally biased region" description="Pro residues" evidence="5">
    <location>
        <begin position="54"/>
        <end position="63"/>
    </location>
</feature>
<dbReference type="InterPro" id="IPR001073">
    <property type="entry name" value="C1q_dom"/>
</dbReference>
<protein>
    <submittedName>
        <fullName evidence="9">Complement C1q tumor necrosis factor-related protein 3</fullName>
    </submittedName>
</protein>
<dbReference type="Pfam" id="PF00386">
    <property type="entry name" value="C1q"/>
    <property type="match status" value="2"/>
</dbReference>
<reference evidence="9" key="1">
    <citation type="submission" date="2025-08" db="UniProtKB">
        <authorList>
            <consortium name="RefSeq"/>
        </authorList>
    </citation>
    <scope>IDENTIFICATION</scope>
    <source>
        <tissue evidence="9">Muscle</tissue>
    </source>
</reference>
<dbReference type="RefSeq" id="XP_019503396.1">
    <property type="nucleotide sequence ID" value="XM_019647851.1"/>
</dbReference>
<dbReference type="AlphaFoldDB" id="A0A8B7RQM5"/>
<keyword evidence="3 6" id="KW-0732">Signal</keyword>
<feature type="compositionally biased region" description="Basic and acidic residues" evidence="5">
    <location>
        <begin position="79"/>
        <end position="108"/>
    </location>
</feature>
<gene>
    <name evidence="9" type="primary">C1QTNF3</name>
</gene>
<feature type="signal peptide" evidence="6">
    <location>
        <begin position="1"/>
        <end position="21"/>
    </location>
</feature>
<accession>A0A8B7RQM5</accession>
<dbReference type="CTD" id="114899"/>
<dbReference type="InterPro" id="IPR008160">
    <property type="entry name" value="Collagen"/>
</dbReference>
<dbReference type="GeneID" id="109385494"/>
<proteinExistence type="predicted"/>
<name>A0A8B7RQM5_HIPAR</name>
<feature type="region of interest" description="Disordered" evidence="5">
    <location>
        <begin position="52"/>
        <end position="113"/>
    </location>
</feature>
<feature type="compositionally biased region" description="Low complexity" evidence="5">
    <location>
        <begin position="64"/>
        <end position="73"/>
    </location>
</feature>
<feature type="chain" id="PRO_5034388488" evidence="6">
    <location>
        <begin position="22"/>
        <end position="217"/>
    </location>
</feature>
<evidence type="ECO:0000256" key="6">
    <source>
        <dbReference type="SAM" id="SignalP"/>
    </source>
</evidence>
<dbReference type="PROSITE" id="PS50871">
    <property type="entry name" value="C1Q"/>
    <property type="match status" value="1"/>
</dbReference>
<dbReference type="Proteomes" id="UP000694851">
    <property type="component" value="Unplaced"/>
</dbReference>
<dbReference type="PANTHER" id="PTHR15427">
    <property type="entry name" value="EMILIN ELASTIN MICROFIBRIL INTERFACE-LOCATED PROTEIN ELASTIN MICROFIBRIL INTERFACER"/>
    <property type="match status" value="1"/>
</dbReference>
<dbReference type="GO" id="GO:0005576">
    <property type="term" value="C:extracellular region"/>
    <property type="evidence" value="ECO:0007669"/>
    <property type="project" value="UniProtKB-SubCell"/>
</dbReference>
<dbReference type="SMART" id="SM00110">
    <property type="entry name" value="C1Q"/>
    <property type="match status" value="1"/>
</dbReference>
<organism evidence="8 9">
    <name type="scientific">Hipposideros armiger</name>
    <name type="common">Great Himalayan leaf-nosed bat</name>
    <dbReference type="NCBI Taxonomy" id="186990"/>
    <lineage>
        <taxon>Eukaryota</taxon>
        <taxon>Metazoa</taxon>
        <taxon>Chordata</taxon>
        <taxon>Craniata</taxon>
        <taxon>Vertebrata</taxon>
        <taxon>Euteleostomi</taxon>
        <taxon>Mammalia</taxon>
        <taxon>Eutheria</taxon>
        <taxon>Laurasiatheria</taxon>
        <taxon>Chiroptera</taxon>
        <taxon>Yinpterochiroptera</taxon>
        <taxon>Rhinolophoidea</taxon>
        <taxon>Hipposideridae</taxon>
        <taxon>Hipposideros</taxon>
    </lineage>
</organism>
<evidence type="ECO:0000256" key="1">
    <source>
        <dbReference type="ARBA" id="ARBA00004613"/>
    </source>
</evidence>
<dbReference type="Pfam" id="PF01391">
    <property type="entry name" value="Collagen"/>
    <property type="match status" value="1"/>
</dbReference>
<evidence type="ECO:0000313" key="9">
    <source>
        <dbReference type="RefSeq" id="XP_019503396.1"/>
    </source>
</evidence>
<keyword evidence="4" id="KW-0176">Collagen</keyword>
<evidence type="ECO:0000256" key="4">
    <source>
        <dbReference type="ARBA" id="ARBA00023119"/>
    </source>
</evidence>
<evidence type="ECO:0000313" key="8">
    <source>
        <dbReference type="Proteomes" id="UP000694851"/>
    </source>
</evidence>
<dbReference type="PANTHER" id="PTHR15427:SF52">
    <property type="entry name" value="C1Q DOMAIN-CONTAINING PROTEIN"/>
    <property type="match status" value="1"/>
</dbReference>
<dbReference type="GO" id="GO:0005581">
    <property type="term" value="C:collagen trimer"/>
    <property type="evidence" value="ECO:0007669"/>
    <property type="project" value="UniProtKB-KW"/>
</dbReference>
<dbReference type="Gene3D" id="2.60.120.40">
    <property type="match status" value="2"/>
</dbReference>
<dbReference type="KEGG" id="hai:109385494"/>
<sequence>MLGQLVCWHLLALFFLPFCLCQDEYMESPPTGGLPPDCSKCCHGDYSFRGYQGPPGPPGPPGIPGNHGNNGNNGATGHEGAKGEKGDKGDLGPRGERGQHGPKGEKGHPGIPPELQIAFMASLATHFSNQNSGIIFSSVETNIGNFFDVMTGRFGAPLVPFSLSSYETKGKSDTSSNHAVLKLAKGDEVWLRMGNGALHGDHQRFSTFAGFLLFETK</sequence>
<evidence type="ECO:0000259" key="7">
    <source>
        <dbReference type="PROSITE" id="PS50871"/>
    </source>
</evidence>